<accession>A0A4Z2HYE0</accession>
<proteinExistence type="predicted"/>
<evidence type="ECO:0000313" key="3">
    <source>
        <dbReference type="Proteomes" id="UP000314294"/>
    </source>
</evidence>
<reference evidence="2 3" key="1">
    <citation type="submission" date="2019-03" db="EMBL/GenBank/DDBJ databases">
        <title>First draft genome of Liparis tanakae, snailfish: a comprehensive survey of snailfish specific genes.</title>
        <authorList>
            <person name="Kim W."/>
            <person name="Song I."/>
            <person name="Jeong J.-H."/>
            <person name="Kim D."/>
            <person name="Kim S."/>
            <person name="Ryu S."/>
            <person name="Song J.Y."/>
            <person name="Lee S.K."/>
        </authorList>
    </citation>
    <scope>NUCLEOTIDE SEQUENCE [LARGE SCALE GENOMIC DNA]</scope>
    <source>
        <tissue evidence="2">Muscle</tissue>
    </source>
</reference>
<evidence type="ECO:0000313" key="2">
    <source>
        <dbReference type="EMBL" id="TNN69993.1"/>
    </source>
</evidence>
<protein>
    <submittedName>
        <fullName evidence="2">Uncharacterized protein</fullName>
    </submittedName>
</protein>
<dbReference type="AlphaFoldDB" id="A0A4Z2HYE0"/>
<dbReference type="Proteomes" id="UP000314294">
    <property type="component" value="Unassembled WGS sequence"/>
</dbReference>
<gene>
    <name evidence="2" type="ORF">EYF80_019866</name>
</gene>
<keyword evidence="3" id="KW-1185">Reference proteome</keyword>
<evidence type="ECO:0000256" key="1">
    <source>
        <dbReference type="SAM" id="MobiDB-lite"/>
    </source>
</evidence>
<comment type="caution">
    <text evidence="2">The sequence shown here is derived from an EMBL/GenBank/DDBJ whole genome shotgun (WGS) entry which is preliminary data.</text>
</comment>
<feature type="region of interest" description="Disordered" evidence="1">
    <location>
        <begin position="1"/>
        <end position="33"/>
    </location>
</feature>
<organism evidence="2 3">
    <name type="scientific">Liparis tanakae</name>
    <name type="common">Tanaka's snailfish</name>
    <dbReference type="NCBI Taxonomy" id="230148"/>
    <lineage>
        <taxon>Eukaryota</taxon>
        <taxon>Metazoa</taxon>
        <taxon>Chordata</taxon>
        <taxon>Craniata</taxon>
        <taxon>Vertebrata</taxon>
        <taxon>Euteleostomi</taxon>
        <taxon>Actinopterygii</taxon>
        <taxon>Neopterygii</taxon>
        <taxon>Teleostei</taxon>
        <taxon>Neoteleostei</taxon>
        <taxon>Acanthomorphata</taxon>
        <taxon>Eupercaria</taxon>
        <taxon>Perciformes</taxon>
        <taxon>Cottioidei</taxon>
        <taxon>Cottales</taxon>
        <taxon>Liparidae</taxon>
        <taxon>Liparis</taxon>
    </lineage>
</organism>
<name>A0A4Z2HYE0_9TELE</name>
<sequence>MLSPSDPSTAPMHAAAIESRSAGDGNYYPPEIIRPEWRRPGLERGARSICRGRLEGSGGGSKGFSFSVN</sequence>
<dbReference type="EMBL" id="SRLO01000169">
    <property type="protein sequence ID" value="TNN69993.1"/>
    <property type="molecule type" value="Genomic_DNA"/>
</dbReference>